<dbReference type="PROSITE" id="PS50011">
    <property type="entry name" value="PROTEIN_KINASE_DOM"/>
    <property type="match status" value="1"/>
</dbReference>
<feature type="compositionally biased region" description="Polar residues" evidence="1">
    <location>
        <begin position="205"/>
        <end position="241"/>
    </location>
</feature>
<keyword evidence="3" id="KW-0418">Kinase</keyword>
<dbReference type="InterPro" id="IPR001245">
    <property type="entry name" value="Ser-Thr/Tyr_kinase_cat_dom"/>
</dbReference>
<evidence type="ECO:0000313" key="4">
    <source>
        <dbReference type="Proteomes" id="UP000070544"/>
    </source>
</evidence>
<name>A0A139A0D4_GONPJ</name>
<dbReference type="OrthoDB" id="4062651at2759"/>
<sequence length="496" mass="55975">MGTACNSFKKKKDDEGVPWRKLALSILYDTAVGMDFLHSRKLLHTDLKPENVVVDDQGRGLITDFGFAKSLYNRTDLEKTTGNRPGTKMYMSPQRLNHKACTKEDDVYSFAVMVVTLWKCESAILNFDDTDDVRKVLYGDFRPEVPKDLPEELGNLVRRCWHKEPSYRPDFAEIASVFRDAWCSFQDPEETTSANSVDPQPMRQLASSTPSEQFSTPPSSVSLARSDTSERYSQSPTSLQQRGGPAHIFIDNINVWKEARKQAPSLKGMNIGPDGLETLRVNYGALVDVVLEGRRLGEGFIIANGRGPPQSASFRKKFRDGVHMVPWQLKDERSINNLALTTATNLMQPESSEKGSIILISGDSRHKPLVERALELGWQAEVWFWSKTLSGELRNSGGTVRELDEHDWKFCFSEMPLPPSVKRIPPFLEIENSTFGLDEINKLSKELKLVPIHTKEVEGGNGRIVKWTLFYSSKPNLNRAVNILKSKWNIDCFASS</sequence>
<dbReference type="SUPFAM" id="SSF56112">
    <property type="entry name" value="Protein kinase-like (PK-like)"/>
    <property type="match status" value="1"/>
</dbReference>
<feature type="region of interest" description="Disordered" evidence="1">
    <location>
        <begin position="189"/>
        <end position="244"/>
    </location>
</feature>
<dbReference type="InterPro" id="IPR000719">
    <property type="entry name" value="Prot_kinase_dom"/>
</dbReference>
<dbReference type="InterPro" id="IPR008271">
    <property type="entry name" value="Ser/Thr_kinase_AS"/>
</dbReference>
<dbReference type="Gene3D" id="1.10.510.10">
    <property type="entry name" value="Transferase(Phosphotransferase) domain 1"/>
    <property type="match status" value="1"/>
</dbReference>
<dbReference type="AlphaFoldDB" id="A0A139A0D4"/>
<proteinExistence type="predicted"/>
<keyword evidence="4" id="KW-1185">Reference proteome</keyword>
<organism evidence="3 4">
    <name type="scientific">Gonapodya prolifera (strain JEL478)</name>
    <name type="common">Monoblepharis prolifera</name>
    <dbReference type="NCBI Taxonomy" id="1344416"/>
    <lineage>
        <taxon>Eukaryota</taxon>
        <taxon>Fungi</taxon>
        <taxon>Fungi incertae sedis</taxon>
        <taxon>Chytridiomycota</taxon>
        <taxon>Chytridiomycota incertae sedis</taxon>
        <taxon>Monoblepharidomycetes</taxon>
        <taxon>Monoblepharidales</taxon>
        <taxon>Gonapodyaceae</taxon>
        <taxon>Gonapodya</taxon>
    </lineage>
</organism>
<accession>A0A139A0D4</accession>
<dbReference type="STRING" id="1344416.A0A139A0D4"/>
<keyword evidence="3" id="KW-0808">Transferase</keyword>
<dbReference type="SMART" id="SM00220">
    <property type="entry name" value="S_TKc"/>
    <property type="match status" value="1"/>
</dbReference>
<dbReference type="PROSITE" id="PS00108">
    <property type="entry name" value="PROTEIN_KINASE_ST"/>
    <property type="match status" value="1"/>
</dbReference>
<gene>
    <name evidence="3" type="ORF">M427DRAFT_62633</name>
</gene>
<evidence type="ECO:0000313" key="3">
    <source>
        <dbReference type="EMBL" id="KXS10221.1"/>
    </source>
</evidence>
<dbReference type="Gene3D" id="3.40.50.1010">
    <property type="entry name" value="5'-nuclease"/>
    <property type="match status" value="1"/>
</dbReference>
<evidence type="ECO:0000259" key="2">
    <source>
        <dbReference type="PROSITE" id="PS50011"/>
    </source>
</evidence>
<evidence type="ECO:0000256" key="1">
    <source>
        <dbReference type="SAM" id="MobiDB-lite"/>
    </source>
</evidence>
<dbReference type="PANTHER" id="PTHR44329">
    <property type="entry name" value="SERINE/THREONINE-PROTEIN KINASE TNNI3K-RELATED"/>
    <property type="match status" value="1"/>
</dbReference>
<dbReference type="GO" id="GO:0005524">
    <property type="term" value="F:ATP binding"/>
    <property type="evidence" value="ECO:0007669"/>
    <property type="project" value="InterPro"/>
</dbReference>
<dbReference type="Proteomes" id="UP000070544">
    <property type="component" value="Unassembled WGS sequence"/>
</dbReference>
<reference evidence="3 4" key="1">
    <citation type="journal article" date="2015" name="Genome Biol. Evol.">
        <title>Phylogenomic analyses indicate that early fungi evolved digesting cell walls of algal ancestors of land plants.</title>
        <authorList>
            <person name="Chang Y."/>
            <person name="Wang S."/>
            <person name="Sekimoto S."/>
            <person name="Aerts A.L."/>
            <person name="Choi C."/>
            <person name="Clum A."/>
            <person name="LaButti K.M."/>
            <person name="Lindquist E.A."/>
            <person name="Yee Ngan C."/>
            <person name="Ohm R.A."/>
            <person name="Salamov A.A."/>
            <person name="Grigoriev I.V."/>
            <person name="Spatafora J.W."/>
            <person name="Berbee M.L."/>
        </authorList>
    </citation>
    <scope>NUCLEOTIDE SEQUENCE [LARGE SCALE GENOMIC DNA]</scope>
    <source>
        <strain evidence="3 4">JEL478</strain>
    </source>
</reference>
<dbReference type="EMBL" id="KQ965832">
    <property type="protein sequence ID" value="KXS10221.1"/>
    <property type="molecule type" value="Genomic_DNA"/>
</dbReference>
<dbReference type="InterPro" id="IPR011009">
    <property type="entry name" value="Kinase-like_dom_sf"/>
</dbReference>
<dbReference type="GO" id="GO:0004674">
    <property type="term" value="F:protein serine/threonine kinase activity"/>
    <property type="evidence" value="ECO:0007669"/>
    <property type="project" value="TreeGrafter"/>
</dbReference>
<dbReference type="Pfam" id="PF07714">
    <property type="entry name" value="PK_Tyr_Ser-Thr"/>
    <property type="match status" value="1"/>
</dbReference>
<protein>
    <submittedName>
        <fullName evidence="3">Kinase-like protein</fullName>
    </submittedName>
</protein>
<feature type="domain" description="Protein kinase" evidence="2">
    <location>
        <begin position="1"/>
        <end position="183"/>
    </location>
</feature>
<dbReference type="InterPro" id="IPR051681">
    <property type="entry name" value="Ser/Thr_Kinases-Pseudokinases"/>
</dbReference>